<proteinExistence type="predicted"/>
<dbReference type="VEuPathDB" id="ToxoDB:cyc_01425"/>
<dbReference type="InParanoid" id="A0A1D3D8N2"/>
<comment type="caution">
    <text evidence="2">The sequence shown here is derived from an EMBL/GenBank/DDBJ whole genome shotgun (WGS) entry which is preliminary data.</text>
</comment>
<dbReference type="EMBL" id="JROU02000266">
    <property type="protein sequence ID" value="OEH79821.1"/>
    <property type="molecule type" value="Genomic_DNA"/>
</dbReference>
<keyword evidence="3" id="KW-1185">Reference proteome</keyword>
<gene>
    <name evidence="2" type="ORF">cyc_01425</name>
</gene>
<dbReference type="Proteomes" id="UP000095192">
    <property type="component" value="Unassembled WGS sequence"/>
</dbReference>
<evidence type="ECO:0000256" key="1">
    <source>
        <dbReference type="SAM" id="MobiDB-lite"/>
    </source>
</evidence>
<reference evidence="2 3" key="1">
    <citation type="journal article" date="2016" name="BMC Genomics">
        <title>Comparative genomics reveals Cyclospora cayetanensis possesses coccidia-like metabolism and invasion components but unique surface antigens.</title>
        <authorList>
            <person name="Liu S."/>
            <person name="Wang L."/>
            <person name="Zheng H."/>
            <person name="Xu Z."/>
            <person name="Roellig D.M."/>
            <person name="Li N."/>
            <person name="Frace M.A."/>
            <person name="Tang K."/>
            <person name="Arrowood M.J."/>
            <person name="Moss D.M."/>
            <person name="Zhang L."/>
            <person name="Feng Y."/>
            <person name="Xiao L."/>
        </authorList>
    </citation>
    <scope>NUCLEOTIDE SEQUENCE [LARGE SCALE GENOMIC DNA]</scope>
    <source>
        <strain evidence="2 3">CHN_HEN01</strain>
    </source>
</reference>
<sequence length="172" mass="18745">MKGSNRLVYSGLTQRARAVVQKKGAFSPSPARKTPPGTEKQCSSNGGAATGIHNVAFSFEGKQVMLAERRDIQALYRNKTAVATFHRKKAFANCACEEATYMRKCMTVQTNIARPLLFTDSKYPLVKTAIDSATRLGVLRRISLLRASEGKAYKTTQHATCQRGGNAQATSV</sequence>
<protein>
    <submittedName>
        <fullName evidence="2">Uncharacterized protein</fullName>
    </submittedName>
</protein>
<dbReference type="AlphaFoldDB" id="A0A1D3D8N2"/>
<name>A0A1D3D8N2_9EIME</name>
<evidence type="ECO:0000313" key="2">
    <source>
        <dbReference type="EMBL" id="OEH79821.1"/>
    </source>
</evidence>
<feature type="region of interest" description="Disordered" evidence="1">
    <location>
        <begin position="21"/>
        <end position="45"/>
    </location>
</feature>
<evidence type="ECO:0000313" key="3">
    <source>
        <dbReference type="Proteomes" id="UP000095192"/>
    </source>
</evidence>
<accession>A0A1D3D8N2</accession>
<organism evidence="2 3">
    <name type="scientific">Cyclospora cayetanensis</name>
    <dbReference type="NCBI Taxonomy" id="88456"/>
    <lineage>
        <taxon>Eukaryota</taxon>
        <taxon>Sar</taxon>
        <taxon>Alveolata</taxon>
        <taxon>Apicomplexa</taxon>
        <taxon>Conoidasida</taxon>
        <taxon>Coccidia</taxon>
        <taxon>Eucoccidiorida</taxon>
        <taxon>Eimeriorina</taxon>
        <taxon>Eimeriidae</taxon>
        <taxon>Cyclospora</taxon>
    </lineage>
</organism>